<keyword evidence="3" id="KW-0808">Transferase</keyword>
<evidence type="ECO:0000313" key="4">
    <source>
        <dbReference type="Proteomes" id="UP000254575"/>
    </source>
</evidence>
<name>A0A380MUD6_9GAMM</name>
<dbReference type="EMBL" id="UHIA01000004">
    <property type="protein sequence ID" value="SUO95898.1"/>
    <property type="molecule type" value="Genomic_DNA"/>
</dbReference>
<dbReference type="GO" id="GO:0097367">
    <property type="term" value="F:carbohydrate derivative binding"/>
    <property type="evidence" value="ECO:0007669"/>
    <property type="project" value="InterPro"/>
</dbReference>
<sequence length="340" mass="36435">MAQSLMEQEILQSAAVLAAQADNTAISDMAAKLAAEPPALWLTVARGTSDHAAEYLSYWLMRYCGIPALSVPLSLNTIYQSSWQLEKAQLLAISQSGGSQDLLESVKNMRRAKDVRSLALVNVIDSPLAHACEHAIDIGAGKEKSVAATKSFIATLGAGLRLLSPLLKDKDLDVAIAALPEKIRQAEALDWSKALDSLQDISRLYVVGRGAGMSIAKEAALKFKETCLVQGEGFSGAEVQHGPMALMNKEQVALFLAPPDETQAGLLETAARFRQMGAKVLVAADDSVAERDLPLIDAGHPALQGLCSIQSFYRMVEKLSKVRGINTDNPPNLQKVTSTQ</sequence>
<dbReference type="InterPro" id="IPR035490">
    <property type="entry name" value="GlmS/FrlB_SIS"/>
</dbReference>
<gene>
    <name evidence="3" type="primary">glmS_2</name>
    <name evidence="3" type="ORF">NCTC10717_00780</name>
</gene>
<accession>A0A380MUD6</accession>
<dbReference type="InterPro" id="IPR001347">
    <property type="entry name" value="SIS_dom"/>
</dbReference>
<proteinExistence type="predicted"/>
<dbReference type="Gene3D" id="3.40.50.10490">
    <property type="entry name" value="Glucose-6-phosphate isomerase like protein, domain 1"/>
    <property type="match status" value="2"/>
</dbReference>
<feature type="domain" description="SIS" evidence="2">
    <location>
        <begin position="194"/>
        <end position="330"/>
    </location>
</feature>
<dbReference type="Proteomes" id="UP000254575">
    <property type="component" value="Unassembled WGS sequence"/>
</dbReference>
<keyword evidence="1" id="KW-0677">Repeat</keyword>
<dbReference type="InterPro" id="IPR046348">
    <property type="entry name" value="SIS_dom_sf"/>
</dbReference>
<dbReference type="OrthoDB" id="9761808at2"/>
<dbReference type="SUPFAM" id="SSF53697">
    <property type="entry name" value="SIS domain"/>
    <property type="match status" value="1"/>
</dbReference>
<dbReference type="GO" id="GO:1901135">
    <property type="term" value="P:carbohydrate derivative metabolic process"/>
    <property type="evidence" value="ECO:0007669"/>
    <property type="project" value="InterPro"/>
</dbReference>
<feature type="domain" description="SIS" evidence="2">
    <location>
        <begin position="29"/>
        <end position="173"/>
    </location>
</feature>
<evidence type="ECO:0000259" key="2">
    <source>
        <dbReference type="PROSITE" id="PS51464"/>
    </source>
</evidence>
<dbReference type="EC" id="2.6.1.16" evidence="3"/>
<organism evidence="3 4">
    <name type="scientific">Suttonella indologenes</name>
    <dbReference type="NCBI Taxonomy" id="13276"/>
    <lineage>
        <taxon>Bacteria</taxon>
        <taxon>Pseudomonadati</taxon>
        <taxon>Pseudomonadota</taxon>
        <taxon>Gammaproteobacteria</taxon>
        <taxon>Cardiobacteriales</taxon>
        <taxon>Cardiobacteriaceae</taxon>
        <taxon>Suttonella</taxon>
    </lineage>
</organism>
<dbReference type="CDD" id="cd05009">
    <property type="entry name" value="SIS_GlmS_GlmD_2"/>
    <property type="match status" value="1"/>
</dbReference>
<reference evidence="3 4" key="1">
    <citation type="submission" date="2018-06" db="EMBL/GenBank/DDBJ databases">
        <authorList>
            <consortium name="Pathogen Informatics"/>
            <person name="Doyle S."/>
        </authorList>
    </citation>
    <scope>NUCLEOTIDE SEQUENCE [LARGE SCALE GENOMIC DNA]</scope>
    <source>
        <strain evidence="3 4">NCTC10717</strain>
    </source>
</reference>
<keyword evidence="3" id="KW-0032">Aminotransferase</keyword>
<dbReference type="PANTHER" id="PTHR10937:SF8">
    <property type="entry name" value="AMINOTRANSFERASE-RELATED"/>
    <property type="match status" value="1"/>
</dbReference>
<dbReference type="GO" id="GO:0004360">
    <property type="term" value="F:glutamine-fructose-6-phosphate transaminase (isomerizing) activity"/>
    <property type="evidence" value="ECO:0007669"/>
    <property type="project" value="UniProtKB-EC"/>
</dbReference>
<evidence type="ECO:0000313" key="3">
    <source>
        <dbReference type="EMBL" id="SUO95898.1"/>
    </source>
</evidence>
<dbReference type="PANTHER" id="PTHR10937">
    <property type="entry name" value="GLUCOSAMINE--FRUCTOSE-6-PHOSPHATE AMINOTRANSFERASE, ISOMERIZING"/>
    <property type="match status" value="1"/>
</dbReference>
<evidence type="ECO:0000256" key="1">
    <source>
        <dbReference type="ARBA" id="ARBA00022737"/>
    </source>
</evidence>
<dbReference type="CDD" id="cd05008">
    <property type="entry name" value="SIS_GlmS_GlmD_1"/>
    <property type="match status" value="1"/>
</dbReference>
<dbReference type="RefSeq" id="WP_115218067.1">
    <property type="nucleotide sequence ID" value="NZ_UHIA01000004.1"/>
</dbReference>
<protein>
    <submittedName>
        <fullName evidence="3">Glucosamine--fructose-6-phosphate aminotransferase [isomerizing]</fullName>
        <ecNumber evidence="3">2.6.1.16</ecNumber>
    </submittedName>
</protein>
<keyword evidence="4" id="KW-1185">Reference proteome</keyword>
<dbReference type="PROSITE" id="PS51464">
    <property type="entry name" value="SIS"/>
    <property type="match status" value="2"/>
</dbReference>
<dbReference type="Pfam" id="PF01380">
    <property type="entry name" value="SIS"/>
    <property type="match status" value="2"/>
</dbReference>
<dbReference type="InterPro" id="IPR035466">
    <property type="entry name" value="GlmS/AgaS_SIS"/>
</dbReference>
<dbReference type="AlphaFoldDB" id="A0A380MUD6"/>